<evidence type="ECO:0000256" key="4">
    <source>
        <dbReference type="ARBA" id="ARBA00022490"/>
    </source>
</evidence>
<dbReference type="AlphaFoldDB" id="A0AAN8V4F2"/>
<gene>
    <name evidence="7" type="ORF">RJ641_008173</name>
</gene>
<evidence type="ECO:0000256" key="2">
    <source>
        <dbReference type="ARBA" id="ARBA00004514"/>
    </source>
</evidence>
<proteinExistence type="inferred from homology"/>
<evidence type="ECO:0000313" key="7">
    <source>
        <dbReference type="EMBL" id="KAK6926454.1"/>
    </source>
</evidence>
<dbReference type="Pfam" id="PF09790">
    <property type="entry name" value="Hyccin"/>
    <property type="match status" value="1"/>
</dbReference>
<dbReference type="GO" id="GO:0046854">
    <property type="term" value="P:phosphatidylinositol phosphate biosynthetic process"/>
    <property type="evidence" value="ECO:0007669"/>
    <property type="project" value="TreeGrafter"/>
</dbReference>
<name>A0AAN8V4F2_9MAGN</name>
<comment type="subcellular location">
    <subcellularLocation>
        <location evidence="1">Cell membrane</location>
    </subcellularLocation>
    <subcellularLocation>
        <location evidence="2">Cytoplasm</location>
        <location evidence="2">Cytosol</location>
    </subcellularLocation>
</comment>
<dbReference type="Proteomes" id="UP001370490">
    <property type="component" value="Unassembled WGS sequence"/>
</dbReference>
<organism evidence="7 8">
    <name type="scientific">Dillenia turbinata</name>
    <dbReference type="NCBI Taxonomy" id="194707"/>
    <lineage>
        <taxon>Eukaryota</taxon>
        <taxon>Viridiplantae</taxon>
        <taxon>Streptophyta</taxon>
        <taxon>Embryophyta</taxon>
        <taxon>Tracheophyta</taxon>
        <taxon>Spermatophyta</taxon>
        <taxon>Magnoliopsida</taxon>
        <taxon>eudicotyledons</taxon>
        <taxon>Gunneridae</taxon>
        <taxon>Pentapetalae</taxon>
        <taxon>Dilleniales</taxon>
        <taxon>Dilleniaceae</taxon>
        <taxon>Dillenia</taxon>
    </lineage>
</organism>
<dbReference type="PANTHER" id="PTHR31220:SF10">
    <property type="entry name" value="HYCCIN"/>
    <property type="match status" value="1"/>
</dbReference>
<keyword evidence="8" id="KW-1185">Reference proteome</keyword>
<keyword evidence="4" id="KW-0963">Cytoplasm</keyword>
<reference evidence="7 8" key="1">
    <citation type="submission" date="2023-12" db="EMBL/GenBank/DDBJ databases">
        <title>A high-quality genome assembly for Dillenia turbinata (Dilleniales).</title>
        <authorList>
            <person name="Chanderbali A."/>
        </authorList>
    </citation>
    <scope>NUCLEOTIDE SEQUENCE [LARGE SCALE GENOMIC DNA]</scope>
    <source>
        <strain evidence="7">LSX21</strain>
        <tissue evidence="7">Leaf</tissue>
    </source>
</reference>
<evidence type="ECO:0000313" key="8">
    <source>
        <dbReference type="Proteomes" id="UP001370490"/>
    </source>
</evidence>
<evidence type="ECO:0000256" key="6">
    <source>
        <dbReference type="ARBA" id="ARBA00034482"/>
    </source>
</evidence>
<protein>
    <submittedName>
        <fullName evidence="7">Hyccin</fullName>
    </submittedName>
</protein>
<dbReference type="GO" id="GO:0005829">
    <property type="term" value="C:cytosol"/>
    <property type="evidence" value="ECO:0007669"/>
    <property type="project" value="UniProtKB-SubCell"/>
</dbReference>
<sequence length="346" mass="38014">MLSDTSPESSTASASSVSDSYAKGQIAINFLSTIITTIPNSVSASENPAYSLLHDPEIASQVSSLLRDPNSGAGDNKLCRWLYDTFQSSEPNLQLVVLRYLPIIAGVYLSRVAFRRPLAGFEAVLLALYAHETTSRAGQSWTVSVPDLSHPSLYHETRSSTKSNATEQNIAVVSPRLEPYGTVRSTKRARIVGVALELYYCKIIYMPVGSKIEFCEFCEMWAGQDGEIKMDDEELDKGMQQLIIDDAGSECVDRERERVGRISLPWELLQPVLRILGHCLLGTGKDKDLFDAACSACRSLYARSLHDIEPKAILATGSLLRLARMSSDSTGDFEPPEILNNNAITL</sequence>
<accession>A0AAN8V4F2</accession>
<evidence type="ECO:0000256" key="1">
    <source>
        <dbReference type="ARBA" id="ARBA00004236"/>
    </source>
</evidence>
<dbReference type="PANTHER" id="PTHR31220">
    <property type="entry name" value="HYCCIN RELATED"/>
    <property type="match status" value="1"/>
</dbReference>
<keyword evidence="3" id="KW-1003">Cell membrane</keyword>
<dbReference type="InterPro" id="IPR018619">
    <property type="entry name" value="Hyccin"/>
</dbReference>
<dbReference type="EMBL" id="JBAMMX010000015">
    <property type="protein sequence ID" value="KAK6926454.1"/>
    <property type="molecule type" value="Genomic_DNA"/>
</dbReference>
<keyword evidence="5" id="KW-0472">Membrane</keyword>
<evidence type="ECO:0000256" key="5">
    <source>
        <dbReference type="ARBA" id="ARBA00023136"/>
    </source>
</evidence>
<evidence type="ECO:0000256" key="3">
    <source>
        <dbReference type="ARBA" id="ARBA00022475"/>
    </source>
</evidence>
<dbReference type="GO" id="GO:0072659">
    <property type="term" value="P:protein localization to plasma membrane"/>
    <property type="evidence" value="ECO:0007669"/>
    <property type="project" value="TreeGrafter"/>
</dbReference>
<comment type="similarity">
    <text evidence="6">Belongs to the Hyccin family.</text>
</comment>
<dbReference type="GO" id="GO:0005886">
    <property type="term" value="C:plasma membrane"/>
    <property type="evidence" value="ECO:0007669"/>
    <property type="project" value="UniProtKB-SubCell"/>
</dbReference>
<comment type="caution">
    <text evidence="7">The sequence shown here is derived from an EMBL/GenBank/DDBJ whole genome shotgun (WGS) entry which is preliminary data.</text>
</comment>